<evidence type="ECO:0000256" key="1">
    <source>
        <dbReference type="SAM" id="MobiDB-lite"/>
    </source>
</evidence>
<dbReference type="PANTHER" id="PTHR38593:SF1">
    <property type="entry name" value="BLR2558 PROTEIN"/>
    <property type="match status" value="1"/>
</dbReference>
<comment type="caution">
    <text evidence="3">The sequence shown here is derived from an EMBL/GenBank/DDBJ whole genome shotgun (WGS) entry which is preliminary data.</text>
</comment>
<evidence type="ECO:0000313" key="4">
    <source>
        <dbReference type="Proteomes" id="UP000627292"/>
    </source>
</evidence>
<keyword evidence="4" id="KW-1185">Reference proteome</keyword>
<dbReference type="Pfam" id="PF13628">
    <property type="entry name" value="DUF4142"/>
    <property type="match status" value="1"/>
</dbReference>
<evidence type="ECO:0000259" key="2">
    <source>
        <dbReference type="Pfam" id="PF13628"/>
    </source>
</evidence>
<organism evidence="3 4">
    <name type="scientific">Filimonas zeae</name>
    <dbReference type="NCBI Taxonomy" id="1737353"/>
    <lineage>
        <taxon>Bacteria</taxon>
        <taxon>Pseudomonadati</taxon>
        <taxon>Bacteroidota</taxon>
        <taxon>Chitinophagia</taxon>
        <taxon>Chitinophagales</taxon>
        <taxon>Chitinophagaceae</taxon>
        <taxon>Filimonas</taxon>
    </lineage>
</organism>
<dbReference type="InterPro" id="IPR025419">
    <property type="entry name" value="DUF4142"/>
</dbReference>
<dbReference type="PANTHER" id="PTHR38593">
    <property type="entry name" value="BLR2558 PROTEIN"/>
    <property type="match status" value="1"/>
</dbReference>
<dbReference type="Gene3D" id="1.20.1260.10">
    <property type="match status" value="1"/>
</dbReference>
<dbReference type="Proteomes" id="UP000627292">
    <property type="component" value="Unassembled WGS sequence"/>
</dbReference>
<sequence>MLLMAGISLHTACNNTPNSETKDSKEVAEDQNDQKFASDSTNNAKKNADWLVDVTAANYHELALASVAKEKSTNKNIRTLADSLISDHKQVIEDIKGLAAKKSVTLPVAETEDASKDTEKFKTKNNTDFNKDWVDEMVSLHEKSISKFEDAVNNNDTDGELKTWAGATLPKLRHHLDSLKALQESLKK</sequence>
<dbReference type="EMBL" id="BMIB01000003">
    <property type="protein sequence ID" value="GGH69245.1"/>
    <property type="molecule type" value="Genomic_DNA"/>
</dbReference>
<protein>
    <recommendedName>
        <fullName evidence="2">DUF4142 domain-containing protein</fullName>
    </recommendedName>
</protein>
<gene>
    <name evidence="3" type="ORF">GCM10011379_26370</name>
</gene>
<dbReference type="AlphaFoldDB" id="A0A917J1C4"/>
<accession>A0A917J1C4</accession>
<feature type="region of interest" description="Disordered" evidence="1">
    <location>
        <begin position="13"/>
        <end position="42"/>
    </location>
</feature>
<dbReference type="InterPro" id="IPR012347">
    <property type="entry name" value="Ferritin-like"/>
</dbReference>
<proteinExistence type="predicted"/>
<reference evidence="3" key="2">
    <citation type="submission" date="2020-09" db="EMBL/GenBank/DDBJ databases">
        <authorList>
            <person name="Sun Q."/>
            <person name="Zhou Y."/>
        </authorList>
    </citation>
    <scope>NUCLEOTIDE SEQUENCE</scope>
    <source>
        <strain evidence="3">CGMCC 1.15290</strain>
    </source>
</reference>
<evidence type="ECO:0000313" key="3">
    <source>
        <dbReference type="EMBL" id="GGH69245.1"/>
    </source>
</evidence>
<reference evidence="3" key="1">
    <citation type="journal article" date="2014" name="Int. J. Syst. Evol. Microbiol.">
        <title>Complete genome sequence of Corynebacterium casei LMG S-19264T (=DSM 44701T), isolated from a smear-ripened cheese.</title>
        <authorList>
            <consortium name="US DOE Joint Genome Institute (JGI-PGF)"/>
            <person name="Walter F."/>
            <person name="Albersmeier A."/>
            <person name="Kalinowski J."/>
            <person name="Ruckert C."/>
        </authorList>
    </citation>
    <scope>NUCLEOTIDE SEQUENCE</scope>
    <source>
        <strain evidence="3">CGMCC 1.15290</strain>
    </source>
</reference>
<name>A0A917J1C4_9BACT</name>
<feature type="domain" description="DUF4142" evidence="2">
    <location>
        <begin position="48"/>
        <end position="182"/>
    </location>
</feature>